<organism evidence="4 5">
    <name type="scientific">Cymbomonas tetramitiformis</name>
    <dbReference type="NCBI Taxonomy" id="36881"/>
    <lineage>
        <taxon>Eukaryota</taxon>
        <taxon>Viridiplantae</taxon>
        <taxon>Chlorophyta</taxon>
        <taxon>Pyramimonadophyceae</taxon>
        <taxon>Pyramimonadales</taxon>
        <taxon>Pyramimonadaceae</taxon>
        <taxon>Cymbomonas</taxon>
    </lineage>
</organism>
<evidence type="ECO:0000256" key="1">
    <source>
        <dbReference type="SAM" id="MobiDB-lite"/>
    </source>
</evidence>
<feature type="domain" description="DUF4246" evidence="2">
    <location>
        <begin position="110"/>
        <end position="566"/>
    </location>
</feature>
<evidence type="ECO:0000313" key="4">
    <source>
        <dbReference type="EMBL" id="KAK3269775.1"/>
    </source>
</evidence>
<proteinExistence type="predicted"/>
<evidence type="ECO:0000259" key="2">
    <source>
        <dbReference type="Pfam" id="PF14033"/>
    </source>
</evidence>
<evidence type="ECO:0000259" key="3">
    <source>
        <dbReference type="Pfam" id="PF21666"/>
    </source>
</evidence>
<dbReference type="Proteomes" id="UP001190700">
    <property type="component" value="Unassembled WGS sequence"/>
</dbReference>
<reference evidence="4 5" key="1">
    <citation type="journal article" date="2015" name="Genome Biol. Evol.">
        <title>Comparative Genomics of a Bacterivorous Green Alga Reveals Evolutionary Causalities and Consequences of Phago-Mixotrophic Mode of Nutrition.</title>
        <authorList>
            <person name="Burns J.A."/>
            <person name="Paasch A."/>
            <person name="Narechania A."/>
            <person name="Kim E."/>
        </authorList>
    </citation>
    <scope>NUCLEOTIDE SEQUENCE [LARGE SCALE GENOMIC DNA]</scope>
    <source>
        <strain evidence="4 5">PLY_AMNH</strain>
    </source>
</reference>
<dbReference type="InterPro" id="IPR049207">
    <property type="entry name" value="DUF4246_N"/>
</dbReference>
<dbReference type="PANTHER" id="PTHR33119">
    <property type="entry name" value="IFI3P"/>
    <property type="match status" value="1"/>
</dbReference>
<dbReference type="InterPro" id="IPR049192">
    <property type="entry name" value="DUF4246_C"/>
</dbReference>
<evidence type="ECO:0000313" key="5">
    <source>
        <dbReference type="Proteomes" id="UP001190700"/>
    </source>
</evidence>
<feature type="region of interest" description="Disordered" evidence="1">
    <location>
        <begin position="364"/>
        <end position="383"/>
    </location>
</feature>
<accession>A0AAE0G250</accession>
<dbReference type="Pfam" id="PF21666">
    <property type="entry name" value="DUF4246_N"/>
    <property type="match status" value="1"/>
</dbReference>
<dbReference type="EMBL" id="LGRX02010748">
    <property type="protein sequence ID" value="KAK3269775.1"/>
    <property type="molecule type" value="Genomic_DNA"/>
</dbReference>
<dbReference type="PANTHER" id="PTHR33119:SF1">
    <property type="entry name" value="FE2OG DIOXYGENASE DOMAIN-CONTAINING PROTEIN"/>
    <property type="match status" value="1"/>
</dbReference>
<feature type="region of interest" description="Disordered" evidence="1">
    <location>
        <begin position="1"/>
        <end position="42"/>
    </location>
</feature>
<sequence>MGARFSQQRGERRQVVDAGPPGAGPTSCAEPTSSDTEKDVLPKFPTPFNRDWHYSRLSRIHTLLESKVARLEGAICDKPLWWEKVNDPAVVAVWAREAAPVIAAECPWLFDFALAELRWKAAQWSAGPSRPSAVEGVFAADGLLSEQQLAALSRGAKQLESLQADRPDWHPGSNKTVRDLVHPSLYCFRRGVTAEREAARPLYEMRRLDDWDGFFGGGTPISRSSPVAPTERFLRSDEWRLHRGFFFGSERGLVWLPAEFDVAEDGATRIASYINNLHPRQFPQLYAIIEDAFSAALPLLNDALTAALARNETVSCGKMRAVVPAAHVPQMPHYRRMQIAHDTHTGKEGATYIPYTCPEWVNSKGESTEHHYDSDDDDDDVAGGRPQLLYPVTPAAADFVAPSAPADVVDLRGRRLQVIVKMANIELTPEQPEYPGGAWHVEGMKDEGIVASAIYYYSEKNVTPSRLAFRVAVDDPPYEQGDNQGVAEIYGMYSEEPLCQIRGACTTLEGRCLAWANTLQHQVQPFRLMDPSVGGFRKILCFFLVNPRQRINSTANCPPQQLEWLKMELRMIFRLPSHLIDKIASLACEQHTSTGSAVPEVSVATAAKRKRSGWWSNFQGRPSFNFQGTPSAATEATSDEVPQGPIMNLEQAKVVRQLLMEERAKCVTDLDGITYEREFSLCEH</sequence>
<gene>
    <name evidence="4" type="ORF">CYMTET_21797</name>
</gene>
<dbReference type="InterPro" id="IPR025340">
    <property type="entry name" value="DUF4246"/>
</dbReference>
<keyword evidence="5" id="KW-1185">Reference proteome</keyword>
<name>A0AAE0G250_9CHLO</name>
<comment type="caution">
    <text evidence="4">The sequence shown here is derived from an EMBL/GenBank/DDBJ whole genome shotgun (WGS) entry which is preliminary data.</text>
</comment>
<dbReference type="AlphaFoldDB" id="A0AAE0G250"/>
<protein>
    <submittedName>
        <fullName evidence="4">Uncharacterized protein</fullName>
    </submittedName>
</protein>
<feature type="domain" description="DUF4246" evidence="3">
    <location>
        <begin position="36"/>
        <end position="97"/>
    </location>
</feature>
<dbReference type="Pfam" id="PF14033">
    <property type="entry name" value="DUF4246"/>
    <property type="match status" value="1"/>
</dbReference>